<dbReference type="RefSeq" id="WP_311661716.1">
    <property type="nucleotide sequence ID" value="NZ_JAVRHT010000002.1"/>
</dbReference>
<keyword evidence="2" id="KW-1277">Toxin-antitoxin system</keyword>
<comment type="similarity">
    <text evidence="1">Belongs to the RelE toxin family.</text>
</comment>
<dbReference type="Gene3D" id="3.30.2310.20">
    <property type="entry name" value="RelE-like"/>
    <property type="match status" value="1"/>
</dbReference>
<evidence type="ECO:0000313" key="3">
    <source>
        <dbReference type="EMBL" id="MDT0630540.1"/>
    </source>
</evidence>
<protein>
    <submittedName>
        <fullName evidence="3">Type II toxin-antitoxin system RelE/ParE family toxin</fullName>
    </submittedName>
</protein>
<evidence type="ECO:0000256" key="2">
    <source>
        <dbReference type="ARBA" id="ARBA00022649"/>
    </source>
</evidence>
<gene>
    <name evidence="3" type="ORF">RM540_02165</name>
</gene>
<dbReference type="PANTHER" id="PTHR33755">
    <property type="entry name" value="TOXIN PARE1-RELATED"/>
    <property type="match status" value="1"/>
</dbReference>
<organism evidence="3 4">
    <name type="scientific">Rubrivirga litoralis</name>
    <dbReference type="NCBI Taxonomy" id="3075598"/>
    <lineage>
        <taxon>Bacteria</taxon>
        <taxon>Pseudomonadati</taxon>
        <taxon>Rhodothermota</taxon>
        <taxon>Rhodothermia</taxon>
        <taxon>Rhodothermales</taxon>
        <taxon>Rubricoccaceae</taxon>
        <taxon>Rubrivirga</taxon>
    </lineage>
</organism>
<dbReference type="Pfam" id="PF05016">
    <property type="entry name" value="ParE_toxin"/>
    <property type="match status" value="1"/>
</dbReference>
<evidence type="ECO:0000313" key="4">
    <source>
        <dbReference type="Proteomes" id="UP001267426"/>
    </source>
</evidence>
<evidence type="ECO:0000256" key="1">
    <source>
        <dbReference type="ARBA" id="ARBA00006226"/>
    </source>
</evidence>
<dbReference type="InterPro" id="IPR051803">
    <property type="entry name" value="TA_system_RelE-like_toxin"/>
</dbReference>
<dbReference type="EMBL" id="JAVRHT010000002">
    <property type="protein sequence ID" value="MDT0630540.1"/>
    <property type="molecule type" value="Genomic_DNA"/>
</dbReference>
<comment type="caution">
    <text evidence="3">The sequence shown here is derived from an EMBL/GenBank/DDBJ whole genome shotgun (WGS) entry which is preliminary data.</text>
</comment>
<keyword evidence="4" id="KW-1185">Reference proteome</keyword>
<name>A0ABU3BML3_9BACT</name>
<accession>A0ABU3BML3</accession>
<reference evidence="3 4" key="1">
    <citation type="submission" date="2023-09" db="EMBL/GenBank/DDBJ databases">
        <authorList>
            <person name="Rey-Velasco X."/>
        </authorList>
    </citation>
    <scope>NUCLEOTIDE SEQUENCE [LARGE SCALE GENOMIC DNA]</scope>
    <source>
        <strain evidence="3 4">F394</strain>
    </source>
</reference>
<dbReference type="InterPro" id="IPR035093">
    <property type="entry name" value="RelE/ParE_toxin_dom_sf"/>
</dbReference>
<sequence length="104" mass="12022">MRAYDLHERAVADLLDLAEFARAYDEEAGDELVDDVFDSFERLSAFPHLGRRRPELAPALRSFALNRRRVTVFYYAQPNAHDRVLIARVLRQERGVGASEFEEV</sequence>
<proteinExistence type="inferred from homology"/>
<dbReference type="InterPro" id="IPR007712">
    <property type="entry name" value="RelE/ParE_toxin"/>
</dbReference>
<dbReference type="Proteomes" id="UP001267426">
    <property type="component" value="Unassembled WGS sequence"/>
</dbReference>